<dbReference type="Gene3D" id="3.40.50.300">
    <property type="entry name" value="P-loop containing nucleotide triphosphate hydrolases"/>
    <property type="match status" value="2"/>
</dbReference>
<keyword evidence="1" id="KW-1133">Transmembrane helix</keyword>
<dbReference type="EMBL" id="JTDY01003501">
    <property type="protein sequence ID" value="KOB69454.1"/>
    <property type="molecule type" value="Genomic_DNA"/>
</dbReference>
<dbReference type="STRING" id="104452.A0A0L7L2E1"/>
<dbReference type="InterPro" id="IPR027417">
    <property type="entry name" value="P-loop_NTPase"/>
</dbReference>
<feature type="transmembrane region" description="Helical" evidence="1">
    <location>
        <begin position="245"/>
        <end position="269"/>
    </location>
</feature>
<feature type="transmembrane region" description="Helical" evidence="1">
    <location>
        <begin position="858"/>
        <end position="878"/>
    </location>
</feature>
<feature type="transmembrane region" description="Helical" evidence="1">
    <location>
        <begin position="799"/>
        <end position="819"/>
    </location>
</feature>
<dbReference type="InterPro" id="IPR026082">
    <property type="entry name" value="ABCA"/>
</dbReference>
<dbReference type="SUPFAM" id="SSF52540">
    <property type="entry name" value="P-loop containing nucleoside triphosphate hydrolases"/>
    <property type="match status" value="1"/>
</dbReference>
<keyword evidence="3" id="KW-1185">Reference proteome</keyword>
<dbReference type="GO" id="GO:0016020">
    <property type="term" value="C:membrane"/>
    <property type="evidence" value="ECO:0007669"/>
    <property type="project" value="InterPro"/>
</dbReference>
<sequence length="1152" mass="130945">MPDKDENKKGTRSKFQRHSNILIWKSYLQRQRRWRALVAESLVSGILFLIAVFIAKPVFLTPMQAHPDPALSDSAILKTLNALERKTIVGFAPNVEPFKADKIWNITIRSTERALYETKVKNTSNPNPHLVAGFLAVQMAISQAIVEHSASGSARYSLSLVAMPVSPLMEETKVRKAITSILLCFTLALIPPVLETESLRALRIRSVEYSAMYFGWLVFAIFSALPSCLLAAVSLILIFRWIHLVFALVLMMAYVSVMIMMALIMAMFHKTDEANAEDSNTLFYTIVSWSGLNLVYFLILLLLQRTIGQERAIGKERERLQEVEELVAKAISFRDVSKSIMGVPVLSNITLDIYRGDFTVLFAERMQQKMINTIEDLLTGLAFADKGTIVVLGHTLKPKKNYMTVPHMMGYCHDYMFLIDDLTICLWSESRQYISEYGDVRTRRLIKECHLEVVRHERVKDLDMCFTSIKLEYADRVFLFDSKILTFGGTPAYMFLKYGREYRVRMTIRSDSTFDDESTTKLLKRSTEAGATIRAHQGSLIILRLPVSPTKNVVDLVTDLTKNANKYGMTTLNITIGVGLSFSSMLEQLERDFTAKLIHGDLLTVENVDSRTTLVIRSDTSEAAKSLASAYVLSETNATKQQVAKMMYTALNHNQSLTEYLATVAIDSPQMYVYMYAYGLDVYTDRNTLFVQALYSPLHFDNAVAARSIARSYTALLRYYSKNLEASIRITDDPLALDLTSWMLYATRPPLSIQFLLIMSLSHITLLPSKEHGLIRHLQSHATNFSPARYWFNLYLCDLVLYSILATLMTGMMMLTMYLATPVDHFQYEDLLIVPFSLIMYGVGGIPQAYLFSLGPRAALNAMTFFIVNLVFGGIYTLHSVYLGLAKGEALALSGLKRHGRLQLCEILAGYTRASEGKLWCMSKWKQQTLHHMYARQISFSSEHESLPHWMTVYDALELIGLLRGIPREHIRTEINNYIEALGDVESHMPVTNRIAILLCGRIYDIDTVDNLVERYSKKGYTVVLHLKEPVDDVTNMFKKYFKAFAINDTSEVLVNVQILEEGLTWASIFQKMEALKTDNDKVYSYIVTVIPINYIYNSILLKEADNKRLGKKSLRSKFSPSDDNWAQLKSFEPKYGVTELKELPWSVIFNT</sequence>
<keyword evidence="1" id="KW-0472">Membrane</keyword>
<dbReference type="PANTHER" id="PTHR19229">
    <property type="entry name" value="ATP-BINDING CASSETTE TRANSPORTER SUBFAMILY A ABCA"/>
    <property type="match status" value="1"/>
</dbReference>
<feature type="transmembrane region" description="Helical" evidence="1">
    <location>
        <begin position="34"/>
        <end position="55"/>
    </location>
</feature>
<keyword evidence="1" id="KW-0812">Transmembrane</keyword>
<accession>A0A0L7L2E1</accession>
<evidence type="ECO:0000313" key="3">
    <source>
        <dbReference type="Proteomes" id="UP000037510"/>
    </source>
</evidence>
<evidence type="ECO:0000256" key="1">
    <source>
        <dbReference type="SAM" id="Phobius"/>
    </source>
</evidence>
<evidence type="ECO:0000313" key="2">
    <source>
        <dbReference type="EMBL" id="KOB69454.1"/>
    </source>
</evidence>
<feature type="transmembrane region" description="Helical" evidence="1">
    <location>
        <begin position="214"/>
        <end position="238"/>
    </location>
</feature>
<organism evidence="2 3">
    <name type="scientific">Operophtera brumata</name>
    <name type="common">Winter moth</name>
    <name type="synonym">Phalaena brumata</name>
    <dbReference type="NCBI Taxonomy" id="104452"/>
    <lineage>
        <taxon>Eukaryota</taxon>
        <taxon>Metazoa</taxon>
        <taxon>Ecdysozoa</taxon>
        <taxon>Arthropoda</taxon>
        <taxon>Hexapoda</taxon>
        <taxon>Insecta</taxon>
        <taxon>Pterygota</taxon>
        <taxon>Neoptera</taxon>
        <taxon>Endopterygota</taxon>
        <taxon>Lepidoptera</taxon>
        <taxon>Glossata</taxon>
        <taxon>Ditrysia</taxon>
        <taxon>Geometroidea</taxon>
        <taxon>Geometridae</taxon>
        <taxon>Larentiinae</taxon>
        <taxon>Operophtera</taxon>
    </lineage>
</organism>
<gene>
    <name evidence="2" type="ORF">OBRU01_16833</name>
</gene>
<dbReference type="GO" id="GO:0140359">
    <property type="term" value="F:ABC-type transporter activity"/>
    <property type="evidence" value="ECO:0007669"/>
    <property type="project" value="InterPro"/>
</dbReference>
<dbReference type="AlphaFoldDB" id="A0A0L7L2E1"/>
<comment type="caution">
    <text evidence="2">The sequence shown here is derived from an EMBL/GenBank/DDBJ whole genome shotgun (WGS) entry which is preliminary data.</text>
</comment>
<reference evidence="2 3" key="1">
    <citation type="journal article" date="2015" name="Genome Biol. Evol.">
        <title>The genome of winter moth (Operophtera brumata) provides a genomic perspective on sexual dimorphism and phenology.</title>
        <authorList>
            <person name="Derks M.F."/>
            <person name="Smit S."/>
            <person name="Salis L."/>
            <person name="Schijlen E."/>
            <person name="Bossers A."/>
            <person name="Mateman C."/>
            <person name="Pijl A.S."/>
            <person name="de Ridder D."/>
            <person name="Groenen M.A."/>
            <person name="Visser M.E."/>
            <person name="Megens H.J."/>
        </authorList>
    </citation>
    <scope>NUCLEOTIDE SEQUENCE [LARGE SCALE GENOMIC DNA]</scope>
    <source>
        <strain evidence="2">WM2013NL</strain>
        <tissue evidence="2">Head and thorax</tissue>
    </source>
</reference>
<proteinExistence type="predicted"/>
<protein>
    <submittedName>
        <fullName evidence="2">Uncharacterized protein</fullName>
    </submittedName>
</protein>
<feature type="transmembrane region" description="Helical" evidence="1">
    <location>
        <begin position="281"/>
        <end position="303"/>
    </location>
</feature>
<feature type="transmembrane region" description="Helical" evidence="1">
    <location>
        <begin position="831"/>
        <end position="852"/>
    </location>
</feature>
<name>A0A0L7L2E1_OPEBR</name>
<dbReference type="Proteomes" id="UP000037510">
    <property type="component" value="Unassembled WGS sequence"/>
</dbReference>